<reference evidence="2" key="1">
    <citation type="submission" date="2016-10" db="EMBL/GenBank/DDBJ databases">
        <authorList>
            <person name="Varghese N."/>
            <person name="Submissions S."/>
        </authorList>
    </citation>
    <scope>NUCLEOTIDE SEQUENCE [LARGE SCALE GENOMIC DNA]</scope>
    <source>
        <strain evidence="2">DSM 23439</strain>
    </source>
</reference>
<accession>A0A1I1JZ47</accession>
<dbReference type="Proteomes" id="UP000199046">
    <property type="component" value="Unassembled WGS sequence"/>
</dbReference>
<proteinExistence type="predicted"/>
<dbReference type="Pfam" id="PF12318">
    <property type="entry name" value="FAD-SLDH"/>
    <property type="match status" value="1"/>
</dbReference>
<name>A0A1I1JZ47_9GAMM</name>
<dbReference type="InterPro" id="IPR024651">
    <property type="entry name" value="FAD-SLDH_ssu"/>
</dbReference>
<protein>
    <submittedName>
        <fullName evidence="1">Membrane bound FAD containing D-sorbitol dehydrogenase</fullName>
    </submittedName>
</protein>
<organism evidence="1 2">
    <name type="scientific">Kushneria avicenniae</name>
    <dbReference type="NCBI Taxonomy" id="402385"/>
    <lineage>
        <taxon>Bacteria</taxon>
        <taxon>Pseudomonadati</taxon>
        <taxon>Pseudomonadota</taxon>
        <taxon>Gammaproteobacteria</taxon>
        <taxon>Oceanospirillales</taxon>
        <taxon>Halomonadaceae</taxon>
        <taxon>Kushneria</taxon>
    </lineage>
</organism>
<dbReference type="InterPro" id="IPR006311">
    <property type="entry name" value="TAT_signal"/>
</dbReference>
<dbReference type="AlphaFoldDB" id="A0A1I1JZ47"/>
<gene>
    <name evidence="1" type="ORF">SAMN05421848_1852</name>
</gene>
<dbReference type="STRING" id="402385.SAMN05421848_1852"/>
<dbReference type="EMBL" id="FOLY01000003">
    <property type="protein sequence ID" value="SFC53531.1"/>
    <property type="molecule type" value="Genomic_DNA"/>
</dbReference>
<dbReference type="PROSITE" id="PS51318">
    <property type="entry name" value="TAT"/>
    <property type="match status" value="1"/>
</dbReference>
<dbReference type="OrthoDB" id="6162173at2"/>
<dbReference type="RefSeq" id="WP_090133166.1">
    <property type="nucleotide sequence ID" value="NZ_FOLY01000003.1"/>
</dbReference>
<evidence type="ECO:0000313" key="1">
    <source>
        <dbReference type="EMBL" id="SFC53531.1"/>
    </source>
</evidence>
<evidence type="ECO:0000313" key="2">
    <source>
        <dbReference type="Proteomes" id="UP000199046"/>
    </source>
</evidence>
<sequence>MTQFSRRRVLKVAGAFALTGVAGQTLFLSSARASSEATQNTLDRFMGVSSALTAREDLDGDLARALLHAHLLTDQDFPEALSRLEALLKAQPALLSSSRLAFAEDQSAQEATARAMLSGWYTGVVGEGDQALYVSFVNTLANVAVSDVLVPPSFSYGPCGSWQAPPRPLQE</sequence>
<keyword evidence="2" id="KW-1185">Reference proteome</keyword>